<keyword evidence="4" id="KW-1185">Reference proteome</keyword>
<proteinExistence type="inferred from homology"/>
<evidence type="ECO:0000256" key="1">
    <source>
        <dbReference type="ARBA" id="ARBA00001933"/>
    </source>
</evidence>
<dbReference type="Gene3D" id="3.40.640.10">
    <property type="entry name" value="Type I PLP-dependent aspartate aminotransferase-like (Major domain)"/>
    <property type="match status" value="1"/>
</dbReference>
<dbReference type="Proteomes" id="UP000694888">
    <property type="component" value="Unplaced"/>
</dbReference>
<reference evidence="5" key="1">
    <citation type="submission" date="2025-08" db="UniProtKB">
        <authorList>
            <consortium name="RefSeq"/>
        </authorList>
    </citation>
    <scope>IDENTIFICATION</scope>
</reference>
<dbReference type="Gene3D" id="3.90.1150.10">
    <property type="entry name" value="Aspartate Aminotransferase, domain 1"/>
    <property type="match status" value="1"/>
</dbReference>
<dbReference type="CDD" id="cd00614">
    <property type="entry name" value="CGS_like"/>
    <property type="match status" value="1"/>
</dbReference>
<comment type="cofactor">
    <cofactor evidence="1 3">
        <name>pyridoxal 5'-phosphate</name>
        <dbReference type="ChEBI" id="CHEBI:597326"/>
    </cofactor>
</comment>
<sequence>MRKSVRHTPAKSNYDVSLKGLSLDDVRPETAVISSHHHFEGTATTPLVPPIYHSSTYFVEKLEDVLAGIEDGGSIYSRLSNPTTEATEATINVIERGAGCLTFSSGMAAITSVFFGFLKAGDHVVFQIPSYPGTSTALKHLRDHFQVELTTVGTPSVENVTPLLKPNTKLVWIESPCNPEIVLVDIAALADLCRSRNILIGVDGTFASPVLQHSIQLGVDFAMHSSTKYMGGHSDLIAGCVTTRTVDQWRALKHIQGTLGNMLQTVNNSTASPQSPHDASLLLRGLKTLPMRMERISQNALKVATFLENHPKVARVSYPGLKSHPQHEIAERQMSQGCGGMIMAEIKGGEKGGRVVAENMRVVRLAVSLGGVESILEHPYSMTHGKYLLSPEEIAESGITPGMLRISIGLEDSGDLINDFDQALAKLEL</sequence>
<dbReference type="PROSITE" id="PS00868">
    <property type="entry name" value="CYS_MET_METAB_PP"/>
    <property type="match status" value="1"/>
</dbReference>
<dbReference type="GeneID" id="101860581"/>
<name>A0ABM0JTF0_APLCA</name>
<dbReference type="RefSeq" id="XP_005101059.2">
    <property type="nucleotide sequence ID" value="XM_005101002.2"/>
</dbReference>
<dbReference type="InterPro" id="IPR054542">
    <property type="entry name" value="Cys_met_metab_PP"/>
</dbReference>
<evidence type="ECO:0000256" key="3">
    <source>
        <dbReference type="RuleBase" id="RU362118"/>
    </source>
</evidence>
<dbReference type="PANTHER" id="PTHR11808:SF80">
    <property type="entry name" value="CYSTATHIONINE GAMMA-LYASE"/>
    <property type="match status" value="1"/>
</dbReference>
<dbReference type="InterPro" id="IPR015421">
    <property type="entry name" value="PyrdxlP-dep_Trfase_major"/>
</dbReference>
<evidence type="ECO:0000256" key="2">
    <source>
        <dbReference type="ARBA" id="ARBA00022898"/>
    </source>
</evidence>
<gene>
    <name evidence="5" type="primary">LOC101860581</name>
</gene>
<protein>
    <submittedName>
        <fullName evidence="5">Cystathionine gamma-lyase</fullName>
    </submittedName>
</protein>
<dbReference type="InterPro" id="IPR000277">
    <property type="entry name" value="Cys/Met-Metab_PyrdxlP-dep_enz"/>
</dbReference>
<organism evidence="4 5">
    <name type="scientific">Aplysia californica</name>
    <name type="common">California sea hare</name>
    <dbReference type="NCBI Taxonomy" id="6500"/>
    <lineage>
        <taxon>Eukaryota</taxon>
        <taxon>Metazoa</taxon>
        <taxon>Spiralia</taxon>
        <taxon>Lophotrochozoa</taxon>
        <taxon>Mollusca</taxon>
        <taxon>Gastropoda</taxon>
        <taxon>Heterobranchia</taxon>
        <taxon>Euthyneura</taxon>
        <taxon>Tectipleura</taxon>
        <taxon>Aplysiida</taxon>
        <taxon>Aplysioidea</taxon>
        <taxon>Aplysiidae</taxon>
        <taxon>Aplysia</taxon>
    </lineage>
</organism>
<dbReference type="InterPro" id="IPR015422">
    <property type="entry name" value="PyrdxlP-dep_Trfase_small"/>
</dbReference>
<keyword evidence="2 3" id="KW-0663">Pyridoxal phosphate</keyword>
<dbReference type="InterPro" id="IPR015424">
    <property type="entry name" value="PyrdxlP-dep_Trfase"/>
</dbReference>
<comment type="similarity">
    <text evidence="3">Belongs to the trans-sulfuration enzymes family.</text>
</comment>
<evidence type="ECO:0000313" key="4">
    <source>
        <dbReference type="Proteomes" id="UP000694888"/>
    </source>
</evidence>
<dbReference type="PANTHER" id="PTHR11808">
    <property type="entry name" value="TRANS-SULFURATION ENZYME FAMILY MEMBER"/>
    <property type="match status" value="1"/>
</dbReference>
<dbReference type="Pfam" id="PF01053">
    <property type="entry name" value="Cys_Met_Meta_PP"/>
    <property type="match status" value="1"/>
</dbReference>
<dbReference type="PIRSF" id="PIRSF001434">
    <property type="entry name" value="CGS"/>
    <property type="match status" value="1"/>
</dbReference>
<evidence type="ECO:0000313" key="5">
    <source>
        <dbReference type="RefSeq" id="XP_005101059.2"/>
    </source>
</evidence>
<accession>A0ABM0JTF0</accession>
<dbReference type="SUPFAM" id="SSF53383">
    <property type="entry name" value="PLP-dependent transferases"/>
    <property type="match status" value="1"/>
</dbReference>